<organism evidence="1">
    <name type="scientific">Aspergillus niger</name>
    <dbReference type="NCBI Taxonomy" id="5061"/>
    <lineage>
        <taxon>Eukaryota</taxon>
        <taxon>Fungi</taxon>
        <taxon>Dikarya</taxon>
        <taxon>Ascomycota</taxon>
        <taxon>Pezizomycotina</taxon>
        <taxon>Eurotiomycetes</taxon>
        <taxon>Eurotiomycetidae</taxon>
        <taxon>Eurotiales</taxon>
        <taxon>Aspergillaceae</taxon>
        <taxon>Aspergillus</taxon>
        <taxon>Aspergillus subgen. Circumdati</taxon>
    </lineage>
</organism>
<sequence length="42" mass="4747">MTYSADSPLHKATLPVCLREDASPARRYAVPVQFKENQNNMP</sequence>
<dbReference type="RefSeq" id="XP_059599848.1">
    <property type="nucleotide sequence ID" value="XM_059745562.1"/>
</dbReference>
<gene>
    <name evidence="1" type="ORF">An01g13970</name>
</gene>
<proteinExistence type="predicted"/>
<dbReference type="GeneID" id="84590156"/>
<protein>
    <submittedName>
        <fullName evidence="1">Uncharacterized protein</fullName>
    </submittedName>
</protein>
<evidence type="ECO:0000313" key="1">
    <source>
        <dbReference type="RefSeq" id="XP_059599848.1"/>
    </source>
</evidence>
<dbReference type="AlphaFoldDB" id="A0AAJ8BN23"/>
<reference evidence="1" key="1">
    <citation type="submission" date="2025-02" db="EMBL/GenBank/DDBJ databases">
        <authorList>
            <consortium name="NCBI Genome Project"/>
        </authorList>
    </citation>
    <scope>NUCLEOTIDE SEQUENCE</scope>
</reference>
<dbReference type="KEGG" id="ang:An01g13970"/>
<name>A0AAJ8BN23_ASPNG</name>
<reference evidence="1" key="2">
    <citation type="submission" date="2025-08" db="UniProtKB">
        <authorList>
            <consortium name="RefSeq"/>
        </authorList>
    </citation>
    <scope>IDENTIFICATION</scope>
</reference>
<dbReference type="VEuPathDB" id="FungiDB:An01g13970"/>
<accession>A0AAJ8BN23</accession>